<dbReference type="PROSITE" id="PS50011">
    <property type="entry name" value="PROTEIN_KINASE_DOM"/>
    <property type="match status" value="1"/>
</dbReference>
<evidence type="ECO:0000256" key="4">
    <source>
        <dbReference type="ARBA" id="ARBA00022614"/>
    </source>
</evidence>
<evidence type="ECO:0000256" key="19">
    <source>
        <dbReference type="RuleBase" id="RU000304"/>
    </source>
</evidence>
<comment type="subcellular location">
    <subcellularLocation>
        <location evidence="1">Membrane</location>
        <topology evidence="1">Single-pass type I membrane protein</topology>
    </subcellularLocation>
</comment>
<protein>
    <recommendedName>
        <fullName evidence="2">non-specific serine/threonine protein kinase</fullName>
        <ecNumber evidence="2">2.7.11.1</ecNumber>
    </recommendedName>
</protein>
<dbReference type="InterPro" id="IPR008271">
    <property type="entry name" value="Ser/Thr_kinase_AS"/>
</dbReference>
<feature type="domain" description="Protein kinase" evidence="20">
    <location>
        <begin position="66"/>
        <end position="342"/>
    </location>
</feature>
<dbReference type="GO" id="GO:0004674">
    <property type="term" value="F:protein serine/threonine kinase activity"/>
    <property type="evidence" value="ECO:0007669"/>
    <property type="project" value="UniProtKB-KW"/>
</dbReference>
<evidence type="ECO:0000256" key="1">
    <source>
        <dbReference type="ARBA" id="ARBA00004479"/>
    </source>
</evidence>
<dbReference type="EMBL" id="JAAARO010000016">
    <property type="protein sequence ID" value="KAF5734125.1"/>
    <property type="molecule type" value="Genomic_DNA"/>
</dbReference>
<keyword evidence="11 18" id="KW-0067">ATP-binding</keyword>
<reference evidence="21 22" key="1">
    <citation type="journal article" date="2020" name="Nat. Commun.">
        <title>Genome of Tripterygium wilfordii and identification of cytochrome P450 involved in triptolide biosynthesis.</title>
        <authorList>
            <person name="Tu L."/>
            <person name="Su P."/>
            <person name="Zhang Z."/>
            <person name="Gao L."/>
            <person name="Wang J."/>
            <person name="Hu T."/>
            <person name="Zhou J."/>
            <person name="Zhang Y."/>
            <person name="Zhao Y."/>
            <person name="Liu Y."/>
            <person name="Song Y."/>
            <person name="Tong Y."/>
            <person name="Lu Y."/>
            <person name="Yang J."/>
            <person name="Xu C."/>
            <person name="Jia M."/>
            <person name="Peters R.J."/>
            <person name="Huang L."/>
            <person name="Gao W."/>
        </authorList>
    </citation>
    <scope>NUCLEOTIDE SEQUENCE [LARGE SCALE GENOMIC DNA]</scope>
    <source>
        <strain evidence="22">cv. XIE 37</strain>
        <tissue evidence="21">Leaf</tissue>
    </source>
</reference>
<dbReference type="PROSITE" id="PS00107">
    <property type="entry name" value="PROTEIN_KINASE_ATP"/>
    <property type="match status" value="1"/>
</dbReference>
<dbReference type="PROSITE" id="PS00108">
    <property type="entry name" value="PROTEIN_KINASE_ST"/>
    <property type="match status" value="1"/>
</dbReference>
<proteinExistence type="inferred from homology"/>
<evidence type="ECO:0000256" key="2">
    <source>
        <dbReference type="ARBA" id="ARBA00012513"/>
    </source>
</evidence>
<keyword evidence="5" id="KW-0808">Transferase</keyword>
<evidence type="ECO:0000256" key="8">
    <source>
        <dbReference type="ARBA" id="ARBA00022737"/>
    </source>
</evidence>
<evidence type="ECO:0000256" key="3">
    <source>
        <dbReference type="ARBA" id="ARBA00022527"/>
    </source>
</evidence>
<dbReference type="GO" id="GO:0005524">
    <property type="term" value="F:ATP binding"/>
    <property type="evidence" value="ECO:0007669"/>
    <property type="project" value="UniProtKB-UniRule"/>
</dbReference>
<evidence type="ECO:0000256" key="9">
    <source>
        <dbReference type="ARBA" id="ARBA00022741"/>
    </source>
</evidence>
<dbReference type="InterPro" id="IPR011009">
    <property type="entry name" value="Kinase-like_dom_sf"/>
</dbReference>
<keyword evidence="14 21" id="KW-0675">Receptor</keyword>
<dbReference type="SUPFAM" id="SSF56112">
    <property type="entry name" value="Protein kinase-like (PK-like)"/>
    <property type="match status" value="1"/>
</dbReference>
<name>A0A7J7CJ86_TRIWF</name>
<keyword evidence="3 19" id="KW-0723">Serine/threonine-protein kinase</keyword>
<feature type="binding site" evidence="18">
    <location>
        <position position="95"/>
    </location>
    <ligand>
        <name>ATP</name>
        <dbReference type="ChEBI" id="CHEBI:30616"/>
    </ligand>
</feature>
<evidence type="ECO:0000256" key="15">
    <source>
        <dbReference type="ARBA" id="ARBA00023180"/>
    </source>
</evidence>
<evidence type="ECO:0000313" key="21">
    <source>
        <dbReference type="EMBL" id="KAF5734125.1"/>
    </source>
</evidence>
<evidence type="ECO:0000256" key="11">
    <source>
        <dbReference type="ARBA" id="ARBA00022840"/>
    </source>
</evidence>
<evidence type="ECO:0000256" key="5">
    <source>
        <dbReference type="ARBA" id="ARBA00022679"/>
    </source>
</evidence>
<evidence type="ECO:0000256" key="16">
    <source>
        <dbReference type="ARBA" id="ARBA00047899"/>
    </source>
</evidence>
<keyword evidence="9 18" id="KW-0547">Nucleotide-binding</keyword>
<evidence type="ECO:0000259" key="20">
    <source>
        <dbReference type="PROSITE" id="PS50011"/>
    </source>
</evidence>
<dbReference type="Gene3D" id="3.30.200.20">
    <property type="entry name" value="Phosphorylase Kinase, domain 1"/>
    <property type="match status" value="1"/>
</dbReference>
<evidence type="ECO:0000256" key="6">
    <source>
        <dbReference type="ARBA" id="ARBA00022692"/>
    </source>
</evidence>
<evidence type="ECO:0000256" key="18">
    <source>
        <dbReference type="PROSITE-ProRule" id="PRU10141"/>
    </source>
</evidence>
<organism evidence="21 22">
    <name type="scientific">Tripterygium wilfordii</name>
    <name type="common">Thunder God vine</name>
    <dbReference type="NCBI Taxonomy" id="458696"/>
    <lineage>
        <taxon>Eukaryota</taxon>
        <taxon>Viridiplantae</taxon>
        <taxon>Streptophyta</taxon>
        <taxon>Embryophyta</taxon>
        <taxon>Tracheophyta</taxon>
        <taxon>Spermatophyta</taxon>
        <taxon>Magnoliopsida</taxon>
        <taxon>eudicotyledons</taxon>
        <taxon>Gunneridae</taxon>
        <taxon>Pentapetalae</taxon>
        <taxon>rosids</taxon>
        <taxon>fabids</taxon>
        <taxon>Celastrales</taxon>
        <taxon>Celastraceae</taxon>
        <taxon>Tripterygium</taxon>
    </lineage>
</organism>
<keyword evidence="15" id="KW-0325">Glycoprotein</keyword>
<dbReference type="Gene3D" id="1.10.510.10">
    <property type="entry name" value="Transferase(Phosphotransferase) domain 1"/>
    <property type="match status" value="1"/>
</dbReference>
<keyword evidence="6" id="KW-0812">Transmembrane</keyword>
<keyword evidence="12" id="KW-1133">Transmembrane helix</keyword>
<dbReference type="CDD" id="cd14066">
    <property type="entry name" value="STKc_IRAK"/>
    <property type="match status" value="1"/>
</dbReference>
<gene>
    <name evidence="21" type="ORF">HS088_TW16G00567</name>
</gene>
<dbReference type="InterPro" id="IPR000719">
    <property type="entry name" value="Prot_kinase_dom"/>
</dbReference>
<dbReference type="AlphaFoldDB" id="A0A7J7CJ86"/>
<dbReference type="GO" id="GO:0016020">
    <property type="term" value="C:membrane"/>
    <property type="evidence" value="ECO:0007669"/>
    <property type="project" value="UniProtKB-SubCell"/>
</dbReference>
<dbReference type="PANTHER" id="PTHR48006:SF47">
    <property type="entry name" value="PHYTOSULFOKINE RECEPTOR 2-LIKE"/>
    <property type="match status" value="1"/>
</dbReference>
<keyword evidence="22" id="KW-1185">Reference proteome</keyword>
<evidence type="ECO:0000256" key="13">
    <source>
        <dbReference type="ARBA" id="ARBA00023136"/>
    </source>
</evidence>
<dbReference type="PIRSF" id="PIRSF000654">
    <property type="entry name" value="Integrin-linked_kinase"/>
    <property type="match status" value="1"/>
</dbReference>
<keyword evidence="4" id="KW-0433">Leucine-rich repeat</keyword>
<evidence type="ECO:0000256" key="7">
    <source>
        <dbReference type="ARBA" id="ARBA00022729"/>
    </source>
</evidence>
<dbReference type="FunFam" id="3.30.200.20:FF:000150">
    <property type="entry name" value="serine/threonine-protein kinase BRI1-like 2"/>
    <property type="match status" value="1"/>
</dbReference>
<dbReference type="Proteomes" id="UP000593562">
    <property type="component" value="Unassembled WGS sequence"/>
</dbReference>
<dbReference type="SMART" id="SM00220">
    <property type="entry name" value="S_TKc"/>
    <property type="match status" value="1"/>
</dbReference>
<comment type="catalytic activity">
    <reaction evidence="17">
        <text>L-seryl-[protein] + ATP = O-phospho-L-seryl-[protein] + ADP + H(+)</text>
        <dbReference type="Rhea" id="RHEA:17989"/>
        <dbReference type="Rhea" id="RHEA-COMP:9863"/>
        <dbReference type="Rhea" id="RHEA-COMP:11604"/>
        <dbReference type="ChEBI" id="CHEBI:15378"/>
        <dbReference type="ChEBI" id="CHEBI:29999"/>
        <dbReference type="ChEBI" id="CHEBI:30616"/>
        <dbReference type="ChEBI" id="CHEBI:83421"/>
        <dbReference type="ChEBI" id="CHEBI:456216"/>
        <dbReference type="EC" id="2.7.11.1"/>
    </reaction>
</comment>
<evidence type="ECO:0000256" key="14">
    <source>
        <dbReference type="ARBA" id="ARBA00023170"/>
    </source>
</evidence>
<dbReference type="InterPro" id="IPR051824">
    <property type="entry name" value="LRR_Rcpt-Like_S/T_Kinase"/>
</dbReference>
<dbReference type="Pfam" id="PF00069">
    <property type="entry name" value="Pkinase"/>
    <property type="match status" value="1"/>
</dbReference>
<keyword evidence="7" id="KW-0732">Signal</keyword>
<accession>A0A7J7CJ86</accession>
<sequence>MAIIGCMYVKSPTETAGYLLEEPKYSQDFASSSTGSSPWLSDAVKVIRLDKTAFTHADILKATGNFSQSRVIGKGGFGTVYHGVLPDGREVAVKKLQREGTEGEREFRAEMEVLSGKGSGWPHPNLVTLYGWCLDGSEKILVYEYMEGGSLEDLVPDRLRLTWKRRIDIAIDVAQALVFLHHECYPAIVHRDVKASNVLLDEDGKARVTDFGLARVVGAGNSHVSTIVAGTVGYVAPEYGQTWKATTKGDVYSYGVLVMELATGRRAVDGTEEECLVEWGRRVMGYGHGRRRTMIPVVVMGSGLAEGAEEMCELLRIGVRCTAEAPQARPDMKDVLAMLIKITTSCRGNFPSTNE</sequence>
<comment type="caution">
    <text evidence="21">The sequence shown here is derived from an EMBL/GenBank/DDBJ whole genome shotgun (WGS) entry which is preliminary data.</text>
</comment>
<keyword evidence="8" id="KW-0677">Repeat</keyword>
<keyword evidence="13" id="KW-0472">Membrane</keyword>
<dbReference type="FunFam" id="1.10.510.10:FF:000388">
    <property type="entry name" value="Leucine-rich repeat receptor-like tyrosine-protein kinase PXC3"/>
    <property type="match status" value="1"/>
</dbReference>
<evidence type="ECO:0000256" key="10">
    <source>
        <dbReference type="ARBA" id="ARBA00022777"/>
    </source>
</evidence>
<comment type="similarity">
    <text evidence="19">Belongs to the protein kinase superfamily.</text>
</comment>
<evidence type="ECO:0000256" key="17">
    <source>
        <dbReference type="ARBA" id="ARBA00048679"/>
    </source>
</evidence>
<dbReference type="InterPro" id="IPR017441">
    <property type="entry name" value="Protein_kinase_ATP_BS"/>
</dbReference>
<dbReference type="EC" id="2.7.11.1" evidence="2"/>
<dbReference type="PANTHER" id="PTHR48006">
    <property type="entry name" value="LEUCINE-RICH REPEAT-CONTAINING PROTEIN DDB_G0281931-RELATED"/>
    <property type="match status" value="1"/>
</dbReference>
<dbReference type="InParanoid" id="A0A7J7CJ86"/>
<evidence type="ECO:0000256" key="12">
    <source>
        <dbReference type="ARBA" id="ARBA00022989"/>
    </source>
</evidence>
<comment type="catalytic activity">
    <reaction evidence="16">
        <text>L-threonyl-[protein] + ATP = O-phospho-L-threonyl-[protein] + ADP + H(+)</text>
        <dbReference type="Rhea" id="RHEA:46608"/>
        <dbReference type="Rhea" id="RHEA-COMP:11060"/>
        <dbReference type="Rhea" id="RHEA-COMP:11605"/>
        <dbReference type="ChEBI" id="CHEBI:15378"/>
        <dbReference type="ChEBI" id="CHEBI:30013"/>
        <dbReference type="ChEBI" id="CHEBI:30616"/>
        <dbReference type="ChEBI" id="CHEBI:61977"/>
        <dbReference type="ChEBI" id="CHEBI:456216"/>
        <dbReference type="EC" id="2.7.11.1"/>
    </reaction>
</comment>
<keyword evidence="10 21" id="KW-0418">Kinase</keyword>
<evidence type="ECO:0000313" key="22">
    <source>
        <dbReference type="Proteomes" id="UP000593562"/>
    </source>
</evidence>